<keyword evidence="4 5" id="KW-0539">Nucleus</keyword>
<dbReference type="SMART" id="SM00389">
    <property type="entry name" value="HOX"/>
    <property type="match status" value="1"/>
</dbReference>
<evidence type="ECO:0000256" key="1">
    <source>
        <dbReference type="ARBA" id="ARBA00009661"/>
    </source>
</evidence>
<comment type="similarity">
    <text evidence="1">Belongs to the TALE/MEIS homeobox family.</text>
</comment>
<keyword evidence="2 5" id="KW-0238">DNA-binding</keyword>
<evidence type="ECO:0000256" key="6">
    <source>
        <dbReference type="SAM" id="MobiDB-lite"/>
    </source>
</evidence>
<keyword evidence="3 5" id="KW-0371">Homeobox</keyword>
<organism evidence="8 9">
    <name type="scientific">Oopsacas minuta</name>
    <dbReference type="NCBI Taxonomy" id="111878"/>
    <lineage>
        <taxon>Eukaryota</taxon>
        <taxon>Metazoa</taxon>
        <taxon>Porifera</taxon>
        <taxon>Hexactinellida</taxon>
        <taxon>Hexasterophora</taxon>
        <taxon>Lyssacinosida</taxon>
        <taxon>Leucopsacidae</taxon>
        <taxon>Oopsacas</taxon>
    </lineage>
</organism>
<accession>A0AAV7KGV2</accession>
<reference evidence="8 9" key="1">
    <citation type="journal article" date="2023" name="BMC Biol.">
        <title>The compact genome of the sponge Oopsacas minuta (Hexactinellida) is lacking key metazoan core genes.</title>
        <authorList>
            <person name="Santini S."/>
            <person name="Schenkelaars Q."/>
            <person name="Jourda C."/>
            <person name="Duchesne M."/>
            <person name="Belahbib H."/>
            <person name="Rocher C."/>
            <person name="Selva M."/>
            <person name="Riesgo A."/>
            <person name="Vervoort M."/>
            <person name="Leys S.P."/>
            <person name="Kodjabachian L."/>
            <person name="Le Bivic A."/>
            <person name="Borchiellini C."/>
            <person name="Claverie J.M."/>
            <person name="Renard E."/>
        </authorList>
    </citation>
    <scope>NUCLEOTIDE SEQUENCE [LARGE SCALE GENOMIC DNA]</scope>
    <source>
        <strain evidence="8">SPO-2</strain>
    </source>
</reference>
<dbReference type="InterPro" id="IPR032453">
    <property type="entry name" value="PKNOX/Meis_N"/>
</dbReference>
<evidence type="ECO:0000256" key="4">
    <source>
        <dbReference type="ARBA" id="ARBA00023242"/>
    </source>
</evidence>
<dbReference type="InterPro" id="IPR008422">
    <property type="entry name" value="KN_HD"/>
</dbReference>
<evidence type="ECO:0000313" key="9">
    <source>
        <dbReference type="Proteomes" id="UP001165289"/>
    </source>
</evidence>
<dbReference type="Pfam" id="PF16493">
    <property type="entry name" value="Meis_PKNOX_N"/>
    <property type="match status" value="1"/>
</dbReference>
<dbReference type="Proteomes" id="UP001165289">
    <property type="component" value="Unassembled WGS sequence"/>
</dbReference>
<dbReference type="CDD" id="cd00086">
    <property type="entry name" value="homeodomain"/>
    <property type="match status" value="1"/>
</dbReference>
<comment type="caution">
    <text evidence="8">The sequence shown here is derived from an EMBL/GenBank/DDBJ whole genome shotgun (WGS) entry which is preliminary data.</text>
</comment>
<name>A0AAV7KGV2_9METZ</name>
<dbReference type="EMBL" id="JAKMXF010000066">
    <property type="protein sequence ID" value="KAI6659314.1"/>
    <property type="molecule type" value="Genomic_DNA"/>
</dbReference>
<feature type="region of interest" description="Disordered" evidence="6">
    <location>
        <begin position="253"/>
        <end position="273"/>
    </location>
</feature>
<dbReference type="GO" id="GO:0003677">
    <property type="term" value="F:DNA binding"/>
    <property type="evidence" value="ECO:0007669"/>
    <property type="project" value="UniProtKB-UniRule"/>
</dbReference>
<dbReference type="InterPro" id="IPR050224">
    <property type="entry name" value="TALE_homeobox"/>
</dbReference>
<dbReference type="GO" id="GO:0005634">
    <property type="term" value="C:nucleus"/>
    <property type="evidence" value="ECO:0007669"/>
    <property type="project" value="UniProtKB-SubCell"/>
</dbReference>
<dbReference type="SUPFAM" id="SSF46689">
    <property type="entry name" value="Homeodomain-like"/>
    <property type="match status" value="1"/>
</dbReference>
<dbReference type="PROSITE" id="PS50071">
    <property type="entry name" value="HOMEOBOX_2"/>
    <property type="match status" value="1"/>
</dbReference>
<gene>
    <name evidence="8" type="ORF">LOD99_14985</name>
</gene>
<sequence length="547" mass="61852">MKRMQEIIGMIPDSVTDFMPSDFGLKKVSAYLENIRVHPLYPLLQNLVDKTAAYRSILTTPDPDKLESFLNQHNSPTNFASEIQDFVKRSEPEHTPLFTEDKEINTLVLFSIKMLYFYLQYLHECCVLSHTYVHNYIDVLKQNRHRNDGLPMHRELNGKTNNVNVDFTPDGLHLIPHNEIAEKDEAKQRAKNDIIFESNTKINERIRFPEKGIYFQECPSKPEDQQFAKSAMLLPHDPQNRNWPFPTPDKSFVATPPPVPNGTHTTPRFTKRSNLPRPAVDILKSWLFNHLVHPYPTEEEKRSLAQQTNLNLTQVNNWFINARRRILQPMLEPRSQVNLTNIQQANMQSNIQPQQILQTPIQQPNPNTKYPVFTLTPGPLMPLSHEQGICNNTDFLVQAGQVLAQGAAFSNSSGSNTAQLVTTMGGTPITTVTQPIVMRGPNDAIFPTQPQTINTGQATTFLSQDPNRPGTYTVTQGGVNVFSPPITNIKNELDPDNPQIIVPEEQQQLTIVTTPQIIPPNNSTAHVYQTPRVLLAPLPQTVPPVSD</sequence>
<feature type="domain" description="Homeobox" evidence="7">
    <location>
        <begin position="266"/>
        <end position="329"/>
    </location>
</feature>
<dbReference type="Gene3D" id="1.10.10.60">
    <property type="entry name" value="Homeodomain-like"/>
    <property type="match status" value="1"/>
</dbReference>
<evidence type="ECO:0000313" key="8">
    <source>
        <dbReference type="EMBL" id="KAI6659314.1"/>
    </source>
</evidence>
<comment type="subcellular location">
    <subcellularLocation>
        <location evidence="5">Nucleus</location>
    </subcellularLocation>
</comment>
<evidence type="ECO:0000259" key="7">
    <source>
        <dbReference type="PROSITE" id="PS50071"/>
    </source>
</evidence>
<evidence type="ECO:0000256" key="2">
    <source>
        <dbReference type="ARBA" id="ARBA00023125"/>
    </source>
</evidence>
<dbReference type="InterPro" id="IPR009057">
    <property type="entry name" value="Homeodomain-like_sf"/>
</dbReference>
<dbReference type="PANTHER" id="PTHR11850">
    <property type="entry name" value="HOMEOBOX PROTEIN TRANSCRIPTION FACTORS"/>
    <property type="match status" value="1"/>
</dbReference>
<evidence type="ECO:0000256" key="3">
    <source>
        <dbReference type="ARBA" id="ARBA00023155"/>
    </source>
</evidence>
<evidence type="ECO:0000256" key="5">
    <source>
        <dbReference type="PROSITE-ProRule" id="PRU00108"/>
    </source>
</evidence>
<proteinExistence type="inferred from homology"/>
<dbReference type="InterPro" id="IPR001356">
    <property type="entry name" value="HD"/>
</dbReference>
<protein>
    <submittedName>
        <fullName evidence="8">Myeloid Ecotropic Viral Integration Site 1 (Meis) homeobox transcription factor</fullName>
    </submittedName>
</protein>
<dbReference type="Pfam" id="PF05920">
    <property type="entry name" value="Homeobox_KN"/>
    <property type="match status" value="1"/>
</dbReference>
<feature type="DNA-binding region" description="Homeobox" evidence="5">
    <location>
        <begin position="268"/>
        <end position="330"/>
    </location>
</feature>
<keyword evidence="9" id="KW-1185">Reference proteome</keyword>
<dbReference type="GO" id="GO:0006355">
    <property type="term" value="P:regulation of DNA-templated transcription"/>
    <property type="evidence" value="ECO:0007669"/>
    <property type="project" value="InterPro"/>
</dbReference>
<dbReference type="FunFam" id="1.10.10.60:FF:000004">
    <property type="entry name" value="Meis2 homeobox isoform 2c"/>
    <property type="match status" value="1"/>
</dbReference>
<dbReference type="AlphaFoldDB" id="A0AAV7KGV2"/>